<evidence type="ECO:0000313" key="1">
    <source>
        <dbReference type="EMBL" id="BBU34087.1"/>
    </source>
</evidence>
<dbReference type="Proteomes" id="UP001198010">
    <property type="component" value="Unassembled WGS sequence"/>
</dbReference>
<keyword evidence="3" id="KW-1185">Reference proteome</keyword>
<evidence type="ECO:0000313" key="3">
    <source>
        <dbReference type="Proteomes" id="UP000509249"/>
    </source>
</evidence>
<reference evidence="1 3" key="1">
    <citation type="journal article" date="2020" name="Int. J. Syst. Evol. Microbiol.">
        <title>Veillonella nakazawae sp. nov., an anaerobic gram-negative coccus isolated from the oral cavity of Japanese children.</title>
        <authorList>
            <person name="Mashima I."/>
            <person name="Theodorea C.F."/>
            <person name="Djais A.A."/>
            <person name="Kunihiro T."/>
            <person name="Kawamura Y."/>
            <person name="Otomo M."/>
            <person name="Saitoh M."/>
            <person name="Tamai R."/>
            <person name="Kiyoura Y."/>
        </authorList>
    </citation>
    <scope>NUCLEOTIDE SEQUENCE [LARGE SCALE GENOMIC DNA]</scope>
    <source>
        <strain evidence="1 3">T1-7</strain>
    </source>
</reference>
<dbReference type="Proteomes" id="UP000509249">
    <property type="component" value="Chromosome"/>
</dbReference>
<gene>
    <name evidence="2" type="ORF">LJD63_02875</name>
    <name evidence="1" type="ORF">VEIT17_05330</name>
</gene>
<dbReference type="RefSeq" id="WP_105089469.1">
    <property type="nucleotide sequence ID" value="NZ_AP022321.1"/>
</dbReference>
<dbReference type="EMBL" id="AP022321">
    <property type="protein sequence ID" value="BBU34087.1"/>
    <property type="molecule type" value="Genomic_DNA"/>
</dbReference>
<evidence type="ECO:0000313" key="4">
    <source>
        <dbReference type="Proteomes" id="UP001198010"/>
    </source>
</evidence>
<dbReference type="EMBL" id="JAJDLA010000003">
    <property type="protein sequence ID" value="MCB8605207.1"/>
    <property type="molecule type" value="Genomic_DNA"/>
</dbReference>
<organism evidence="2 4">
    <name type="scientific">Veillonella nakazawae</name>
    <dbReference type="NCBI Taxonomy" id="2682456"/>
    <lineage>
        <taxon>Bacteria</taxon>
        <taxon>Bacillati</taxon>
        <taxon>Bacillota</taxon>
        <taxon>Negativicutes</taxon>
        <taxon>Veillonellales</taxon>
        <taxon>Veillonellaceae</taxon>
        <taxon>Veillonella</taxon>
    </lineage>
</organism>
<protein>
    <submittedName>
        <fullName evidence="2">Uncharacterized protein</fullName>
    </submittedName>
</protein>
<proteinExistence type="predicted"/>
<reference evidence="2" key="2">
    <citation type="submission" date="2021-10" db="EMBL/GenBank/DDBJ databases">
        <title>Collection of gut derived symbiotic bacterial strains cultured from healthy donors.</title>
        <authorList>
            <person name="Lin H."/>
            <person name="Littmann E."/>
            <person name="Kohout C."/>
            <person name="Pamer E.G."/>
        </authorList>
    </citation>
    <scope>NUCLEOTIDE SEQUENCE</scope>
    <source>
        <strain evidence="2">DFI.4.35</strain>
    </source>
</reference>
<name>A0AB35H8T3_9FIRM</name>
<evidence type="ECO:0000313" key="2">
    <source>
        <dbReference type="EMBL" id="MCB8605207.1"/>
    </source>
</evidence>
<sequence length="100" mass="11419">MGFFDFLKPRSKEHIEECWPGGKMLQVHIEYDTKSAVITYKGRYGLQFNVPKADVTNIIIKEVSRTHSVLQLYSGTDCVGTSDILPTEACNTMKDWLGRY</sequence>
<accession>A0AB35H8T3</accession>
<dbReference type="AlphaFoldDB" id="A0AB35H8T3"/>